<keyword evidence="4" id="KW-1185">Reference proteome</keyword>
<evidence type="ECO:0000256" key="2">
    <source>
        <dbReference type="SAM" id="MobiDB-lite"/>
    </source>
</evidence>
<dbReference type="GO" id="GO:0008270">
    <property type="term" value="F:zinc ion binding"/>
    <property type="evidence" value="ECO:0007669"/>
    <property type="project" value="UniProtKB-KW"/>
</dbReference>
<protein>
    <submittedName>
        <fullName evidence="5">Uncharacterized protein LOC104227972</fullName>
    </submittedName>
</protein>
<gene>
    <name evidence="5" type="primary">LOC104227972</name>
</gene>
<keyword evidence="1" id="KW-0479">Metal-binding</keyword>
<proteinExistence type="predicted"/>
<keyword evidence="1" id="KW-0862">Zinc</keyword>
<evidence type="ECO:0000259" key="3">
    <source>
        <dbReference type="PROSITE" id="PS50158"/>
    </source>
</evidence>
<reference evidence="4" key="1">
    <citation type="journal article" date="2013" name="Genome Biol.">
        <title>Reference genomes and transcriptomes of Nicotiana sylvestris and Nicotiana tomentosiformis.</title>
        <authorList>
            <person name="Sierro N."/>
            <person name="Battey J.N."/>
            <person name="Ouadi S."/>
            <person name="Bovet L."/>
            <person name="Goepfert S."/>
            <person name="Bakaher N."/>
            <person name="Peitsch M.C."/>
            <person name="Ivanov N.V."/>
        </authorList>
    </citation>
    <scope>NUCLEOTIDE SEQUENCE [LARGE SCALE GENOMIC DNA]</scope>
</reference>
<dbReference type="PROSITE" id="PS50158">
    <property type="entry name" value="ZF_CCHC"/>
    <property type="match status" value="1"/>
</dbReference>
<evidence type="ECO:0000313" key="5">
    <source>
        <dbReference type="RefSeq" id="XP_009778655.1"/>
    </source>
</evidence>
<name>A0A1U7WWN6_NICSY</name>
<organism evidence="4 5">
    <name type="scientific">Nicotiana sylvestris</name>
    <name type="common">Wood tobacco</name>
    <name type="synonym">South American tobacco</name>
    <dbReference type="NCBI Taxonomy" id="4096"/>
    <lineage>
        <taxon>Eukaryota</taxon>
        <taxon>Viridiplantae</taxon>
        <taxon>Streptophyta</taxon>
        <taxon>Embryophyta</taxon>
        <taxon>Tracheophyta</taxon>
        <taxon>Spermatophyta</taxon>
        <taxon>Magnoliopsida</taxon>
        <taxon>eudicotyledons</taxon>
        <taxon>Gunneridae</taxon>
        <taxon>Pentapetalae</taxon>
        <taxon>asterids</taxon>
        <taxon>lamiids</taxon>
        <taxon>Solanales</taxon>
        <taxon>Solanaceae</taxon>
        <taxon>Nicotianoideae</taxon>
        <taxon>Nicotianeae</taxon>
        <taxon>Nicotiana</taxon>
    </lineage>
</organism>
<feature type="region of interest" description="Disordered" evidence="2">
    <location>
        <begin position="32"/>
        <end position="78"/>
    </location>
</feature>
<keyword evidence="1" id="KW-0863">Zinc-finger</keyword>
<dbReference type="OrthoDB" id="1751882at2759"/>
<reference evidence="5" key="2">
    <citation type="submission" date="2025-08" db="UniProtKB">
        <authorList>
            <consortium name="RefSeq"/>
        </authorList>
    </citation>
    <scope>IDENTIFICATION</scope>
    <source>
        <tissue evidence="5">Leaf</tissue>
    </source>
</reference>
<feature type="compositionally biased region" description="Low complexity" evidence="2">
    <location>
        <begin position="121"/>
        <end position="148"/>
    </location>
</feature>
<sequence>MEAKVRRFVQNLNSLTINEASMAALTSSMNYGKMSSASAPPSGSSQQQWSHFKPGQDSRGSHQRGWSGERFQQHQRSPCPRCGKMHLRTCYLELPVCYGCGMRGHIQRHCRASRQGAGRGTTQSSSQAVATSSAPSPARCTPAPAGRGATRGGVQS</sequence>
<dbReference type="Proteomes" id="UP000189701">
    <property type="component" value="Unplaced"/>
</dbReference>
<evidence type="ECO:0000313" key="4">
    <source>
        <dbReference type="Proteomes" id="UP000189701"/>
    </source>
</evidence>
<dbReference type="InterPro" id="IPR036875">
    <property type="entry name" value="Znf_CCHC_sf"/>
</dbReference>
<dbReference type="RefSeq" id="XP_009778655.1">
    <property type="nucleotide sequence ID" value="XM_009780353.1"/>
</dbReference>
<feature type="region of interest" description="Disordered" evidence="2">
    <location>
        <begin position="116"/>
        <end position="156"/>
    </location>
</feature>
<dbReference type="GO" id="GO:0003676">
    <property type="term" value="F:nucleic acid binding"/>
    <property type="evidence" value="ECO:0007669"/>
    <property type="project" value="InterPro"/>
</dbReference>
<evidence type="ECO:0000256" key="1">
    <source>
        <dbReference type="PROSITE-ProRule" id="PRU00047"/>
    </source>
</evidence>
<feature type="compositionally biased region" description="Low complexity" evidence="2">
    <location>
        <begin position="35"/>
        <end position="50"/>
    </location>
</feature>
<feature type="domain" description="CCHC-type" evidence="3">
    <location>
        <begin position="97"/>
        <end position="111"/>
    </location>
</feature>
<dbReference type="InterPro" id="IPR001878">
    <property type="entry name" value="Znf_CCHC"/>
</dbReference>
<dbReference type="SUPFAM" id="SSF57756">
    <property type="entry name" value="Retrovirus zinc finger-like domains"/>
    <property type="match status" value="1"/>
</dbReference>
<dbReference type="AlphaFoldDB" id="A0A1U7WWN6"/>
<accession>A0A1U7WWN6</accession>